<sequence>MEKNIKLDLYKLAKTLIESKINENKLAIASLKESVGSESKSTAGDKHETGRAMMHIEQEKVMRQLANNQKLMALLDRVDPELVNKNIQLGTLVITNDIRFYIIGGLGQLELHGKNYLLVSFQSDLVQAFKGKKEGDLVQFKDKSYAIEQLL</sequence>
<protein>
    <submittedName>
        <fullName evidence="1">3-oxoacyl-ACP synthase</fullName>
    </submittedName>
</protein>
<evidence type="ECO:0000313" key="1">
    <source>
        <dbReference type="EMBL" id="NOU58469.1"/>
    </source>
</evidence>
<dbReference type="Proteomes" id="UP000732105">
    <property type="component" value="Unassembled WGS sequence"/>
</dbReference>
<evidence type="ECO:0000313" key="2">
    <source>
        <dbReference type="Proteomes" id="UP000732105"/>
    </source>
</evidence>
<organism evidence="1 2">
    <name type="scientific">Marinifilum caeruleilacunae</name>
    <dbReference type="NCBI Taxonomy" id="2499076"/>
    <lineage>
        <taxon>Bacteria</taxon>
        <taxon>Pseudomonadati</taxon>
        <taxon>Bacteroidota</taxon>
        <taxon>Bacteroidia</taxon>
        <taxon>Marinilabiliales</taxon>
        <taxon>Marinifilaceae</taxon>
    </lineage>
</organism>
<comment type="caution">
    <text evidence="1">The sequence shown here is derived from an EMBL/GenBank/DDBJ whole genome shotgun (WGS) entry which is preliminary data.</text>
</comment>
<dbReference type="RefSeq" id="WP_171593739.1">
    <property type="nucleotide sequence ID" value="NZ_RZNH01000002.1"/>
</dbReference>
<gene>
    <name evidence="1" type="ORF">ELS83_01475</name>
</gene>
<name>A0ABX1WQU7_9BACT</name>
<proteinExistence type="predicted"/>
<keyword evidence="2" id="KW-1185">Reference proteome</keyword>
<reference evidence="1 2" key="1">
    <citation type="submission" date="2018-12" db="EMBL/GenBank/DDBJ databases">
        <title>Marinifilum JC070 sp. nov., a marine bacterium isolated from Yongle Blue Hole in the South China Sea.</title>
        <authorList>
            <person name="Fu T."/>
        </authorList>
    </citation>
    <scope>NUCLEOTIDE SEQUENCE [LARGE SCALE GENOMIC DNA]</scope>
    <source>
        <strain evidence="1 2">JC070</strain>
    </source>
</reference>
<accession>A0ABX1WQU7</accession>
<dbReference type="EMBL" id="RZNH01000002">
    <property type="protein sequence ID" value="NOU58469.1"/>
    <property type="molecule type" value="Genomic_DNA"/>
</dbReference>